<dbReference type="InterPro" id="IPR011006">
    <property type="entry name" value="CheY-like_superfamily"/>
</dbReference>
<organism evidence="10 11">
    <name type="scientific">Eubacterium barkeri</name>
    <name type="common">Clostridium barkeri</name>
    <dbReference type="NCBI Taxonomy" id="1528"/>
    <lineage>
        <taxon>Bacteria</taxon>
        <taxon>Bacillati</taxon>
        <taxon>Bacillota</taxon>
        <taxon>Clostridia</taxon>
        <taxon>Eubacteriales</taxon>
        <taxon>Eubacteriaceae</taxon>
        <taxon>Eubacterium</taxon>
    </lineage>
</organism>
<dbReference type="GO" id="GO:0032993">
    <property type="term" value="C:protein-DNA complex"/>
    <property type="evidence" value="ECO:0007669"/>
    <property type="project" value="TreeGrafter"/>
</dbReference>
<evidence type="ECO:0000259" key="8">
    <source>
        <dbReference type="PROSITE" id="PS50110"/>
    </source>
</evidence>
<keyword evidence="2" id="KW-0805">Transcription regulation</keyword>
<dbReference type="PROSITE" id="PS51755">
    <property type="entry name" value="OMPR_PHOB"/>
    <property type="match status" value="1"/>
</dbReference>
<dbReference type="RefSeq" id="WP_090242179.1">
    <property type="nucleotide sequence ID" value="NZ_FNOU01000001.1"/>
</dbReference>
<dbReference type="PROSITE" id="PS50110">
    <property type="entry name" value="RESPONSE_REGULATORY"/>
    <property type="match status" value="1"/>
</dbReference>
<dbReference type="GO" id="GO:0000156">
    <property type="term" value="F:phosphorelay response regulator activity"/>
    <property type="evidence" value="ECO:0007669"/>
    <property type="project" value="TreeGrafter"/>
</dbReference>
<dbReference type="AlphaFoldDB" id="A0A1H3AH74"/>
<feature type="DNA-binding region" description="OmpR/PhoB-type" evidence="7">
    <location>
        <begin position="129"/>
        <end position="227"/>
    </location>
</feature>
<evidence type="ECO:0000313" key="11">
    <source>
        <dbReference type="Proteomes" id="UP000199652"/>
    </source>
</evidence>
<protein>
    <recommendedName>
        <fullName evidence="1">Stage 0 sporulation protein A homolog</fullName>
    </recommendedName>
</protein>
<keyword evidence="6" id="KW-0597">Phosphoprotein</keyword>
<dbReference type="SMART" id="SM00862">
    <property type="entry name" value="Trans_reg_C"/>
    <property type="match status" value="1"/>
</dbReference>
<dbReference type="Gene3D" id="3.40.50.2300">
    <property type="match status" value="1"/>
</dbReference>
<dbReference type="SUPFAM" id="SSF46894">
    <property type="entry name" value="C-terminal effector domain of the bipartite response regulators"/>
    <property type="match status" value="1"/>
</dbReference>
<dbReference type="InterPro" id="IPR001789">
    <property type="entry name" value="Sig_transdc_resp-reg_receiver"/>
</dbReference>
<feature type="modified residue" description="4-aspartylphosphate" evidence="6">
    <location>
        <position position="53"/>
    </location>
</feature>
<evidence type="ECO:0000256" key="5">
    <source>
        <dbReference type="ARBA" id="ARBA00024867"/>
    </source>
</evidence>
<dbReference type="InterPro" id="IPR036388">
    <property type="entry name" value="WH-like_DNA-bd_sf"/>
</dbReference>
<dbReference type="Proteomes" id="UP000199652">
    <property type="component" value="Unassembled WGS sequence"/>
</dbReference>
<evidence type="ECO:0000256" key="2">
    <source>
        <dbReference type="ARBA" id="ARBA00023015"/>
    </source>
</evidence>
<dbReference type="Gene3D" id="6.10.250.690">
    <property type="match status" value="1"/>
</dbReference>
<dbReference type="EMBL" id="FNOU01000001">
    <property type="protein sequence ID" value="SDX28179.1"/>
    <property type="molecule type" value="Genomic_DNA"/>
</dbReference>
<evidence type="ECO:0000313" key="10">
    <source>
        <dbReference type="EMBL" id="SDX28179.1"/>
    </source>
</evidence>
<keyword evidence="4" id="KW-0804">Transcription</keyword>
<dbReference type="STRING" id="1528.SAMN04488579_10118"/>
<proteinExistence type="predicted"/>
<dbReference type="PANTHER" id="PTHR48111:SF31">
    <property type="entry name" value="TRANSCRIPTIONAL REGULATORY PROTEIN YXDJ"/>
    <property type="match status" value="1"/>
</dbReference>
<dbReference type="InterPro" id="IPR016032">
    <property type="entry name" value="Sig_transdc_resp-reg_C-effctor"/>
</dbReference>
<keyword evidence="11" id="KW-1185">Reference proteome</keyword>
<evidence type="ECO:0000256" key="4">
    <source>
        <dbReference type="ARBA" id="ARBA00023163"/>
    </source>
</evidence>
<dbReference type="InterPro" id="IPR039420">
    <property type="entry name" value="WalR-like"/>
</dbReference>
<name>A0A1H3AH74_EUBBA</name>
<dbReference type="InterPro" id="IPR001867">
    <property type="entry name" value="OmpR/PhoB-type_DNA-bd"/>
</dbReference>
<dbReference type="Pfam" id="PF00486">
    <property type="entry name" value="Trans_reg_C"/>
    <property type="match status" value="1"/>
</dbReference>
<dbReference type="Gene3D" id="1.10.10.10">
    <property type="entry name" value="Winged helix-like DNA-binding domain superfamily/Winged helix DNA-binding domain"/>
    <property type="match status" value="1"/>
</dbReference>
<dbReference type="CDD" id="cd00383">
    <property type="entry name" value="trans_reg_C"/>
    <property type="match status" value="1"/>
</dbReference>
<sequence>MNEKILIIEDDEKIANLLEEQLGHYGFITRCCQDFKRVIDTYGDFLPDLILLDVTLPAYDGYFWCQQLRQVTACPIIFTSARSDDMDQIHAISEGGDDYITKPYSFNVLIAKIQAQLRRAYGAYAAPNVSEIRFGDACFHPGRLTLQCQDTIQSLSKTEAAVVHSLFRHAPDVVTRESLLSTIWDDECFVEENTLNVTISRIRKRLDQISSVLQIVAVRGIGYRLAVPGDPKP</sequence>
<dbReference type="SMART" id="SM00448">
    <property type="entry name" value="REC"/>
    <property type="match status" value="1"/>
</dbReference>
<dbReference type="Pfam" id="PF00072">
    <property type="entry name" value="Response_reg"/>
    <property type="match status" value="1"/>
</dbReference>
<feature type="domain" description="Response regulatory" evidence="8">
    <location>
        <begin position="4"/>
        <end position="117"/>
    </location>
</feature>
<evidence type="ECO:0000256" key="3">
    <source>
        <dbReference type="ARBA" id="ARBA00023125"/>
    </source>
</evidence>
<evidence type="ECO:0000256" key="6">
    <source>
        <dbReference type="PROSITE-ProRule" id="PRU00169"/>
    </source>
</evidence>
<dbReference type="OrthoDB" id="9803564at2"/>
<reference evidence="11" key="1">
    <citation type="submission" date="2016-10" db="EMBL/GenBank/DDBJ databases">
        <authorList>
            <person name="Varghese N."/>
            <person name="Submissions S."/>
        </authorList>
    </citation>
    <scope>NUCLEOTIDE SEQUENCE [LARGE SCALE GENOMIC DNA]</scope>
    <source>
        <strain evidence="11">VPI 5359</strain>
    </source>
</reference>
<comment type="function">
    <text evidence="5">May play the central regulatory role in sporulation. It may be an element of the effector pathway responsible for the activation of sporulation genes in response to nutritional stress. Spo0A may act in concert with spo0H (a sigma factor) to control the expression of some genes that are critical to the sporulation process.</text>
</comment>
<keyword evidence="3 7" id="KW-0238">DNA-binding</keyword>
<gene>
    <name evidence="10" type="ORF">SAMN04488579_10118</name>
</gene>
<dbReference type="GO" id="GO:0000976">
    <property type="term" value="F:transcription cis-regulatory region binding"/>
    <property type="evidence" value="ECO:0007669"/>
    <property type="project" value="TreeGrafter"/>
</dbReference>
<dbReference type="PANTHER" id="PTHR48111">
    <property type="entry name" value="REGULATOR OF RPOS"/>
    <property type="match status" value="1"/>
</dbReference>
<evidence type="ECO:0000256" key="7">
    <source>
        <dbReference type="PROSITE-ProRule" id="PRU01091"/>
    </source>
</evidence>
<evidence type="ECO:0000256" key="1">
    <source>
        <dbReference type="ARBA" id="ARBA00018672"/>
    </source>
</evidence>
<feature type="domain" description="OmpR/PhoB-type" evidence="9">
    <location>
        <begin position="129"/>
        <end position="227"/>
    </location>
</feature>
<accession>A0A1H3AH74</accession>
<dbReference type="SUPFAM" id="SSF52172">
    <property type="entry name" value="CheY-like"/>
    <property type="match status" value="1"/>
</dbReference>
<evidence type="ECO:0000259" key="9">
    <source>
        <dbReference type="PROSITE" id="PS51755"/>
    </source>
</evidence>
<dbReference type="GO" id="GO:0006355">
    <property type="term" value="P:regulation of DNA-templated transcription"/>
    <property type="evidence" value="ECO:0007669"/>
    <property type="project" value="InterPro"/>
</dbReference>
<dbReference type="GO" id="GO:0005829">
    <property type="term" value="C:cytosol"/>
    <property type="evidence" value="ECO:0007669"/>
    <property type="project" value="TreeGrafter"/>
</dbReference>